<dbReference type="Proteomes" id="UP001373714">
    <property type="component" value="Unassembled WGS sequence"/>
</dbReference>
<evidence type="ECO:0000256" key="4">
    <source>
        <dbReference type="ARBA" id="ARBA00022741"/>
    </source>
</evidence>
<keyword evidence="6" id="KW-0067">ATP-binding</keyword>
<dbReference type="InterPro" id="IPR011009">
    <property type="entry name" value="Kinase-like_dom_sf"/>
</dbReference>
<keyword evidence="3" id="KW-0808">Transferase</keyword>
<dbReference type="SUPFAM" id="SSF56112">
    <property type="entry name" value="Protein kinase-like (PK-like)"/>
    <property type="match status" value="1"/>
</dbReference>
<protein>
    <recommendedName>
        <fullName evidence="1">non-specific serine/threonine protein kinase</fullName>
        <ecNumber evidence="1">2.7.11.1</ecNumber>
    </recommendedName>
</protein>
<evidence type="ECO:0000256" key="5">
    <source>
        <dbReference type="ARBA" id="ARBA00022777"/>
    </source>
</evidence>
<keyword evidence="11" id="KW-1185">Reference proteome</keyword>
<sequence>MSTSMKPNDILYDDLYELKSGRWVLKPNFPRLSGIGTRAFWNDPIFEYKGFAIKYFVGPREIEMAELAGDCGVKVHGHVVRFDVPPDNQPREVGFVMEIARPLVDYIKTIKDESEKHRIKEEMIAVLEELHTRYNMVHGDVKPLNFVICKDGKIRLCDFECARPVDEKTEVWEFLCHESEITTSTDRYHNKTRYHYVPPTKDDDWYALAISIWELYTGKVPFDTIESGEDMRSHHKTGQTVDLMEVKDDATREWIRRILRKGGASV</sequence>
<dbReference type="PROSITE" id="PS50011">
    <property type="entry name" value="PROTEIN_KINASE_DOM"/>
    <property type="match status" value="1"/>
</dbReference>
<evidence type="ECO:0000256" key="2">
    <source>
        <dbReference type="ARBA" id="ARBA00022527"/>
    </source>
</evidence>
<evidence type="ECO:0000259" key="9">
    <source>
        <dbReference type="PROSITE" id="PS50011"/>
    </source>
</evidence>
<evidence type="ECO:0000256" key="3">
    <source>
        <dbReference type="ARBA" id="ARBA00022679"/>
    </source>
</evidence>
<accession>A0AAV9UJZ8</accession>
<keyword evidence="5" id="KW-0418">Kinase</keyword>
<name>A0AAV9UJZ8_9PEZI</name>
<dbReference type="InterPro" id="IPR008271">
    <property type="entry name" value="Ser/Thr_kinase_AS"/>
</dbReference>
<dbReference type="InterPro" id="IPR000719">
    <property type="entry name" value="Prot_kinase_dom"/>
</dbReference>
<dbReference type="Gene3D" id="1.10.510.10">
    <property type="entry name" value="Transferase(Phosphotransferase) domain 1"/>
    <property type="match status" value="1"/>
</dbReference>
<dbReference type="EMBL" id="JAVHNS010000009">
    <property type="protein sequence ID" value="KAK6343606.1"/>
    <property type="molecule type" value="Genomic_DNA"/>
</dbReference>
<feature type="domain" description="Protein kinase" evidence="9">
    <location>
        <begin position="29"/>
        <end position="266"/>
    </location>
</feature>
<evidence type="ECO:0000256" key="1">
    <source>
        <dbReference type="ARBA" id="ARBA00012513"/>
    </source>
</evidence>
<dbReference type="GO" id="GO:0005524">
    <property type="term" value="F:ATP binding"/>
    <property type="evidence" value="ECO:0007669"/>
    <property type="project" value="UniProtKB-KW"/>
</dbReference>
<dbReference type="AlphaFoldDB" id="A0AAV9UJZ8"/>
<keyword evidence="2" id="KW-0723">Serine/threonine-protein kinase</keyword>
<proteinExistence type="predicted"/>
<dbReference type="SMART" id="SM00220">
    <property type="entry name" value="S_TKc"/>
    <property type="match status" value="1"/>
</dbReference>
<keyword evidence="4" id="KW-0547">Nucleotide-binding</keyword>
<evidence type="ECO:0000313" key="10">
    <source>
        <dbReference type="EMBL" id="KAK6343606.1"/>
    </source>
</evidence>
<dbReference type="Pfam" id="PF00069">
    <property type="entry name" value="Pkinase"/>
    <property type="match status" value="1"/>
</dbReference>
<dbReference type="PANTHER" id="PTHR24343">
    <property type="entry name" value="SERINE/THREONINE KINASE"/>
    <property type="match status" value="1"/>
</dbReference>
<gene>
    <name evidence="10" type="ORF">TWF730_011197</name>
</gene>
<evidence type="ECO:0000256" key="6">
    <source>
        <dbReference type="ARBA" id="ARBA00022840"/>
    </source>
</evidence>
<organism evidence="10 11">
    <name type="scientific">Orbilia blumenaviensis</name>
    <dbReference type="NCBI Taxonomy" id="1796055"/>
    <lineage>
        <taxon>Eukaryota</taxon>
        <taxon>Fungi</taxon>
        <taxon>Dikarya</taxon>
        <taxon>Ascomycota</taxon>
        <taxon>Pezizomycotina</taxon>
        <taxon>Orbiliomycetes</taxon>
        <taxon>Orbiliales</taxon>
        <taxon>Orbiliaceae</taxon>
        <taxon>Orbilia</taxon>
    </lineage>
</organism>
<dbReference type="GO" id="GO:0004674">
    <property type="term" value="F:protein serine/threonine kinase activity"/>
    <property type="evidence" value="ECO:0007669"/>
    <property type="project" value="UniProtKB-KW"/>
</dbReference>
<dbReference type="EC" id="2.7.11.1" evidence="1"/>
<evidence type="ECO:0000256" key="8">
    <source>
        <dbReference type="ARBA" id="ARBA00048679"/>
    </source>
</evidence>
<comment type="catalytic activity">
    <reaction evidence="7">
        <text>L-threonyl-[protein] + ATP = O-phospho-L-threonyl-[protein] + ADP + H(+)</text>
        <dbReference type="Rhea" id="RHEA:46608"/>
        <dbReference type="Rhea" id="RHEA-COMP:11060"/>
        <dbReference type="Rhea" id="RHEA-COMP:11605"/>
        <dbReference type="ChEBI" id="CHEBI:15378"/>
        <dbReference type="ChEBI" id="CHEBI:30013"/>
        <dbReference type="ChEBI" id="CHEBI:30616"/>
        <dbReference type="ChEBI" id="CHEBI:61977"/>
        <dbReference type="ChEBI" id="CHEBI:456216"/>
        <dbReference type="EC" id="2.7.11.1"/>
    </reaction>
</comment>
<evidence type="ECO:0000313" key="11">
    <source>
        <dbReference type="Proteomes" id="UP001373714"/>
    </source>
</evidence>
<evidence type="ECO:0000256" key="7">
    <source>
        <dbReference type="ARBA" id="ARBA00047899"/>
    </source>
</evidence>
<reference evidence="10 11" key="1">
    <citation type="submission" date="2019-10" db="EMBL/GenBank/DDBJ databases">
        <authorList>
            <person name="Palmer J.M."/>
        </authorList>
    </citation>
    <scope>NUCLEOTIDE SEQUENCE [LARGE SCALE GENOMIC DNA]</scope>
    <source>
        <strain evidence="10 11">TWF730</strain>
    </source>
</reference>
<comment type="caution">
    <text evidence="10">The sequence shown here is derived from an EMBL/GenBank/DDBJ whole genome shotgun (WGS) entry which is preliminary data.</text>
</comment>
<comment type="catalytic activity">
    <reaction evidence="8">
        <text>L-seryl-[protein] + ATP = O-phospho-L-seryl-[protein] + ADP + H(+)</text>
        <dbReference type="Rhea" id="RHEA:17989"/>
        <dbReference type="Rhea" id="RHEA-COMP:9863"/>
        <dbReference type="Rhea" id="RHEA-COMP:11604"/>
        <dbReference type="ChEBI" id="CHEBI:15378"/>
        <dbReference type="ChEBI" id="CHEBI:29999"/>
        <dbReference type="ChEBI" id="CHEBI:30616"/>
        <dbReference type="ChEBI" id="CHEBI:83421"/>
        <dbReference type="ChEBI" id="CHEBI:456216"/>
        <dbReference type="EC" id="2.7.11.1"/>
    </reaction>
</comment>
<dbReference type="PROSITE" id="PS00108">
    <property type="entry name" value="PROTEIN_KINASE_ST"/>
    <property type="match status" value="1"/>
</dbReference>